<dbReference type="OrthoDB" id="9773807at2"/>
<protein>
    <recommendedName>
        <fullName evidence="11">5,6-dimethylbenzimidazole synthase</fullName>
        <ecNumber evidence="10">1.13.11.79</ecNumber>
    </recommendedName>
</protein>
<dbReference type="GO" id="GO:0009236">
    <property type="term" value="P:cobalamin biosynthetic process"/>
    <property type="evidence" value="ECO:0007669"/>
    <property type="project" value="UniProtKB-ARBA"/>
</dbReference>
<keyword evidence="6" id="KW-0560">Oxidoreductase</keyword>
<dbReference type="SUPFAM" id="SSF55469">
    <property type="entry name" value="FMN-dependent nitroreductase-like"/>
    <property type="match status" value="1"/>
</dbReference>
<dbReference type="STRING" id="930118.SAMN05216429_10445"/>
<gene>
    <name evidence="14" type="ORF">B0H24_100267</name>
    <name evidence="13" type="ORF">BY455_10267</name>
</gene>
<evidence type="ECO:0000256" key="6">
    <source>
        <dbReference type="ARBA" id="ARBA00023002"/>
    </source>
</evidence>
<proteinExistence type="inferred from homology"/>
<dbReference type="EC" id="1.13.11.79" evidence="10"/>
<dbReference type="InterPro" id="IPR012825">
    <property type="entry name" value="BluB"/>
</dbReference>
<comment type="catalytic activity">
    <reaction evidence="8">
        <text>FMNH2 + O2 = dialurate + 5,6-dimethylbenzimidazole + D-erythrose 4-phosphate + H(+)</text>
        <dbReference type="Rhea" id="RHEA:27345"/>
        <dbReference type="ChEBI" id="CHEBI:15378"/>
        <dbReference type="ChEBI" id="CHEBI:15379"/>
        <dbReference type="ChEBI" id="CHEBI:15890"/>
        <dbReference type="ChEBI" id="CHEBI:16897"/>
        <dbReference type="ChEBI" id="CHEBI:57618"/>
        <dbReference type="ChEBI" id="CHEBI:140629"/>
        <dbReference type="EC" id="1.13.11.79"/>
    </reaction>
</comment>
<dbReference type="RefSeq" id="WP_104414867.1">
    <property type="nucleotide sequence ID" value="NZ_PTIT01000002.1"/>
</dbReference>
<keyword evidence="16" id="KW-1185">Reference proteome</keyword>
<dbReference type="FunFam" id="3.40.109.10:FF:000013">
    <property type="entry name" value="5,6-dimethylbenzimidazole synthase"/>
    <property type="match status" value="1"/>
</dbReference>
<keyword evidence="7" id="KW-0520">NAD</keyword>
<sequence>MTDHDQSFTEAQREGLYRAIFERRDVRSQFLPDAIPDEVLARLLEAAHHAPSVGFMQPWDFIVIDSVDVRQRVLDSFNEENGRAATNYQGERKERYQSLKLQGILDSPINLCITCDRSRGGPNVLGRNSIVEMDLFSTCLAVQNLWLAARAENIGVGWVSILSQERLSEILQLPEHVYPLAYLCLGYVSEFLDQPELQAKGWRSRLPLEELVHGNRWARPLENPDLAQQLKDRGKHSG</sequence>
<reference evidence="13 16" key="1">
    <citation type="submission" date="2018-02" db="EMBL/GenBank/DDBJ databases">
        <title>Deep subsurface shale carbon reservoir microbial communities from Ohio and West Virginia, USA.</title>
        <authorList>
            <person name="Wrighton K."/>
        </authorList>
    </citation>
    <scope>NUCLEOTIDE SEQUENCE [LARGE SCALE GENOMIC DNA]</scope>
    <source>
        <strain evidence="13 16">UTICA-S1B6</strain>
    </source>
</reference>
<dbReference type="InterPro" id="IPR029479">
    <property type="entry name" value="Nitroreductase"/>
</dbReference>
<evidence type="ECO:0000313" key="14">
    <source>
        <dbReference type="EMBL" id="PPK56104.1"/>
    </source>
</evidence>
<dbReference type="GO" id="GO:0102919">
    <property type="term" value="F:5,6-dimethylbenzimidazole synthase activity"/>
    <property type="evidence" value="ECO:0007669"/>
    <property type="project" value="UniProtKB-EC"/>
</dbReference>
<evidence type="ECO:0000256" key="9">
    <source>
        <dbReference type="ARBA" id="ARBA00061097"/>
    </source>
</evidence>
<evidence type="ECO:0000256" key="7">
    <source>
        <dbReference type="ARBA" id="ARBA00023027"/>
    </source>
</evidence>
<dbReference type="EMBL" id="PTIU01000002">
    <property type="protein sequence ID" value="PPK56104.1"/>
    <property type="molecule type" value="Genomic_DNA"/>
</dbReference>
<evidence type="ECO:0000256" key="3">
    <source>
        <dbReference type="ARBA" id="ARBA00022643"/>
    </source>
</evidence>
<comment type="similarity">
    <text evidence="9">Belongs to the BluB family.</text>
</comment>
<keyword evidence="2" id="KW-0285">Flavoprotein</keyword>
<evidence type="ECO:0000313" key="15">
    <source>
        <dbReference type="Proteomes" id="UP000239446"/>
    </source>
</evidence>
<evidence type="ECO:0000313" key="13">
    <source>
        <dbReference type="EMBL" id="PPK53267.1"/>
    </source>
</evidence>
<evidence type="ECO:0000256" key="11">
    <source>
        <dbReference type="ARBA" id="ARBA00068702"/>
    </source>
</evidence>
<dbReference type="Proteomes" id="UP000239446">
    <property type="component" value="Unassembled WGS sequence"/>
</dbReference>
<evidence type="ECO:0000256" key="10">
    <source>
        <dbReference type="ARBA" id="ARBA00066311"/>
    </source>
</evidence>
<dbReference type="PANTHER" id="PTHR23026:SF90">
    <property type="entry name" value="IODOTYROSINE DEIODINASE 1"/>
    <property type="match status" value="1"/>
</dbReference>
<dbReference type="GO" id="GO:0000166">
    <property type="term" value="F:nucleotide binding"/>
    <property type="evidence" value="ECO:0007669"/>
    <property type="project" value="UniProtKB-KW"/>
</dbReference>
<evidence type="ECO:0000259" key="12">
    <source>
        <dbReference type="Pfam" id="PF00881"/>
    </source>
</evidence>
<keyword evidence="5" id="KW-0521">NADP</keyword>
<evidence type="ECO:0000256" key="2">
    <source>
        <dbReference type="ARBA" id="ARBA00022630"/>
    </source>
</evidence>
<comment type="subunit">
    <text evidence="1">Homooctamer.</text>
</comment>
<feature type="domain" description="Nitroreductase" evidence="12">
    <location>
        <begin position="21"/>
        <end position="187"/>
    </location>
</feature>
<comment type="caution">
    <text evidence="14">The sequence shown here is derived from an EMBL/GenBank/DDBJ whole genome shotgun (WGS) entry which is preliminary data.</text>
</comment>
<evidence type="ECO:0000256" key="4">
    <source>
        <dbReference type="ARBA" id="ARBA00022741"/>
    </source>
</evidence>
<evidence type="ECO:0000256" key="8">
    <source>
        <dbReference type="ARBA" id="ARBA00051314"/>
    </source>
</evidence>
<dbReference type="PANTHER" id="PTHR23026">
    <property type="entry name" value="NADPH NITROREDUCTASE"/>
    <property type="match status" value="1"/>
</dbReference>
<dbReference type="InterPro" id="IPR000415">
    <property type="entry name" value="Nitroreductase-like"/>
</dbReference>
<accession>A0A2S6G9V5</accession>
<dbReference type="NCBIfam" id="TIGR02476">
    <property type="entry name" value="BluB"/>
    <property type="match status" value="1"/>
</dbReference>
<evidence type="ECO:0000256" key="5">
    <source>
        <dbReference type="ARBA" id="ARBA00022857"/>
    </source>
</evidence>
<keyword evidence="3" id="KW-0288">FMN</keyword>
<keyword evidence="4" id="KW-0547">Nucleotide-binding</keyword>
<dbReference type="AlphaFoldDB" id="A0A2S6G9V5"/>
<dbReference type="Gene3D" id="3.40.109.10">
    <property type="entry name" value="NADH Oxidase"/>
    <property type="match status" value="1"/>
</dbReference>
<evidence type="ECO:0000313" key="16">
    <source>
        <dbReference type="Proteomes" id="UP000239648"/>
    </source>
</evidence>
<evidence type="ECO:0000256" key="1">
    <source>
        <dbReference type="ARBA" id="ARBA00011823"/>
    </source>
</evidence>
<dbReference type="Pfam" id="PF00881">
    <property type="entry name" value="Nitroreductase"/>
    <property type="match status" value="1"/>
</dbReference>
<dbReference type="Proteomes" id="UP000239648">
    <property type="component" value="Unassembled WGS sequence"/>
</dbReference>
<dbReference type="CDD" id="cd02145">
    <property type="entry name" value="BluB"/>
    <property type="match status" value="1"/>
</dbReference>
<organism evidence="14 15">
    <name type="scientific">Marinobacter persicus</name>
    <dbReference type="NCBI Taxonomy" id="930118"/>
    <lineage>
        <taxon>Bacteria</taxon>
        <taxon>Pseudomonadati</taxon>
        <taxon>Pseudomonadota</taxon>
        <taxon>Gammaproteobacteria</taxon>
        <taxon>Pseudomonadales</taxon>
        <taxon>Marinobacteraceae</taxon>
        <taxon>Marinobacter</taxon>
    </lineage>
</organism>
<reference evidence="14 15" key="2">
    <citation type="submission" date="2018-02" db="EMBL/GenBank/DDBJ databases">
        <title>Subsurface microbial communities from deep shales in Ohio and West Virginia, USA.</title>
        <authorList>
            <person name="Wrighton K."/>
        </authorList>
    </citation>
    <scope>NUCLEOTIDE SEQUENCE [LARGE SCALE GENOMIC DNA]</scope>
    <source>
        <strain evidence="14 15">UTICA-S1B9</strain>
    </source>
</reference>
<name>A0A2S6G9V5_9GAMM</name>
<dbReference type="EMBL" id="PTIT01000002">
    <property type="protein sequence ID" value="PPK53267.1"/>
    <property type="molecule type" value="Genomic_DNA"/>
</dbReference>
<dbReference type="InterPro" id="IPR050627">
    <property type="entry name" value="Nitroreductase/BluB"/>
</dbReference>